<protein>
    <submittedName>
        <fullName evidence="1">Uncharacterized protein</fullName>
    </submittedName>
</protein>
<dbReference type="EMBL" id="LAZR01001162">
    <property type="protein sequence ID" value="KKN49581.1"/>
    <property type="molecule type" value="Genomic_DNA"/>
</dbReference>
<comment type="caution">
    <text evidence="1">The sequence shown here is derived from an EMBL/GenBank/DDBJ whole genome shotgun (WGS) entry which is preliminary data.</text>
</comment>
<organism evidence="1">
    <name type="scientific">marine sediment metagenome</name>
    <dbReference type="NCBI Taxonomy" id="412755"/>
    <lineage>
        <taxon>unclassified sequences</taxon>
        <taxon>metagenomes</taxon>
        <taxon>ecological metagenomes</taxon>
    </lineage>
</organism>
<sequence>MVEAIRGKIQLCIHCNDKAVGSSKFCANCKTAEGRREMDEANVKHFKDHRLEYHCVYCEGQVREREEKAERDKRFSGVESTN</sequence>
<accession>A0A0F9TKI1</accession>
<dbReference type="AlphaFoldDB" id="A0A0F9TKI1"/>
<name>A0A0F9TKI1_9ZZZZ</name>
<evidence type="ECO:0000313" key="1">
    <source>
        <dbReference type="EMBL" id="KKN49581.1"/>
    </source>
</evidence>
<reference evidence="1" key="1">
    <citation type="journal article" date="2015" name="Nature">
        <title>Complex archaea that bridge the gap between prokaryotes and eukaryotes.</title>
        <authorList>
            <person name="Spang A."/>
            <person name="Saw J.H."/>
            <person name="Jorgensen S.L."/>
            <person name="Zaremba-Niedzwiedzka K."/>
            <person name="Martijn J."/>
            <person name="Lind A.E."/>
            <person name="van Eijk R."/>
            <person name="Schleper C."/>
            <person name="Guy L."/>
            <person name="Ettema T.J."/>
        </authorList>
    </citation>
    <scope>NUCLEOTIDE SEQUENCE</scope>
</reference>
<proteinExistence type="predicted"/>
<gene>
    <name evidence="1" type="ORF">LCGC14_0641460</name>
</gene>